<gene>
    <name evidence="1" type="ORF">SDC9_194936</name>
</gene>
<comment type="caution">
    <text evidence="1">The sequence shown here is derived from an EMBL/GenBank/DDBJ whole genome shotgun (WGS) entry which is preliminary data.</text>
</comment>
<proteinExistence type="predicted"/>
<dbReference type="EMBL" id="VSSQ01108753">
    <property type="protein sequence ID" value="MPN47334.1"/>
    <property type="molecule type" value="Genomic_DNA"/>
</dbReference>
<organism evidence="1">
    <name type="scientific">bioreactor metagenome</name>
    <dbReference type="NCBI Taxonomy" id="1076179"/>
    <lineage>
        <taxon>unclassified sequences</taxon>
        <taxon>metagenomes</taxon>
        <taxon>ecological metagenomes</taxon>
    </lineage>
</organism>
<evidence type="ECO:0000313" key="1">
    <source>
        <dbReference type="EMBL" id="MPN47334.1"/>
    </source>
</evidence>
<accession>A0A645IGA8</accession>
<protein>
    <submittedName>
        <fullName evidence="1">Uncharacterized protein</fullName>
    </submittedName>
</protein>
<reference evidence="1" key="1">
    <citation type="submission" date="2019-08" db="EMBL/GenBank/DDBJ databases">
        <authorList>
            <person name="Kucharzyk K."/>
            <person name="Murdoch R.W."/>
            <person name="Higgins S."/>
            <person name="Loffler F."/>
        </authorList>
    </citation>
    <scope>NUCLEOTIDE SEQUENCE</scope>
</reference>
<name>A0A645IGA8_9ZZZZ</name>
<dbReference type="AlphaFoldDB" id="A0A645IGA8"/>
<sequence>MPSLAVNGFLQGDEVPVITCAESTNQIHTILEKLARLTVEHNEKFDPYLMGGGNQTCLYFCCLLPDDLIRGKRCGSLEVVACFPGETGLNQLGCRVVSIHEFIGN</sequence>